<gene>
    <name evidence="1" type="ORF">CWC22_010650</name>
</gene>
<accession>A0A5S3UQ80</accession>
<reference evidence="1 2" key="1">
    <citation type="submission" date="2019-10" db="EMBL/GenBank/DDBJ databases">
        <title>Pseudoalteromonas rubra S4059.</title>
        <authorList>
            <person name="Paulsen S."/>
            <person name="Wang X."/>
        </authorList>
    </citation>
    <scope>NUCLEOTIDE SEQUENCE [LARGE SCALE GENOMIC DNA]</scope>
    <source>
        <strain evidence="1 2">S4059</strain>
    </source>
</reference>
<dbReference type="RefSeq" id="WP_138539716.1">
    <property type="nucleotide sequence ID" value="NZ_CP045429.1"/>
</dbReference>
<protein>
    <submittedName>
        <fullName evidence="1">Uncharacterized protein</fullName>
    </submittedName>
</protein>
<dbReference type="AlphaFoldDB" id="A0A5S3UQ80"/>
<evidence type="ECO:0000313" key="1">
    <source>
        <dbReference type="EMBL" id="QPB83418.1"/>
    </source>
</evidence>
<proteinExistence type="predicted"/>
<organism evidence="1 2">
    <name type="scientific">Pseudoalteromonas rubra</name>
    <dbReference type="NCBI Taxonomy" id="43658"/>
    <lineage>
        <taxon>Bacteria</taxon>
        <taxon>Pseudomonadati</taxon>
        <taxon>Pseudomonadota</taxon>
        <taxon>Gammaproteobacteria</taxon>
        <taxon>Alteromonadales</taxon>
        <taxon>Pseudoalteromonadaceae</taxon>
        <taxon>Pseudoalteromonas</taxon>
    </lineage>
</organism>
<evidence type="ECO:0000313" key="2">
    <source>
        <dbReference type="Proteomes" id="UP000305729"/>
    </source>
</evidence>
<dbReference type="Proteomes" id="UP000305729">
    <property type="component" value="Chromosome 1"/>
</dbReference>
<name>A0A5S3UQ80_9GAMM</name>
<sequence length="141" mass="16018">MKNLLVPFLILFSSWSYGQEYIGQWTVDRIAASAISNMSEDEANKFLSLAISYEDGKATVGTDTCSEVSYQTEMFNERDLHSYHRVFFSDLGIENLESVENIEIFCGGKPWRVFGSFVIQAGTKIFLSYSGYIYELAKKNT</sequence>
<dbReference type="EMBL" id="CP045429">
    <property type="protein sequence ID" value="QPB83418.1"/>
    <property type="molecule type" value="Genomic_DNA"/>
</dbReference>